<dbReference type="InterPro" id="IPR001387">
    <property type="entry name" value="Cro/C1-type_HTH"/>
</dbReference>
<keyword evidence="4" id="KW-1185">Reference proteome</keyword>
<dbReference type="RefSeq" id="WP_161836182.1">
    <property type="nucleotide sequence ID" value="NZ_CP048000.1"/>
</dbReference>
<dbReference type="GO" id="GO:0003677">
    <property type="term" value="F:DNA binding"/>
    <property type="evidence" value="ECO:0007669"/>
    <property type="project" value="UniProtKB-KW"/>
</dbReference>
<dbReference type="EMBL" id="CP048000">
    <property type="protein sequence ID" value="QHQ59526.1"/>
    <property type="molecule type" value="Genomic_DNA"/>
</dbReference>
<dbReference type="KEGG" id="anr:Ana3638_00870"/>
<dbReference type="InterPro" id="IPR010982">
    <property type="entry name" value="Lambda_DNA-bd_dom_sf"/>
</dbReference>
<reference evidence="3 4" key="1">
    <citation type="submission" date="2020-01" db="EMBL/GenBank/DDBJ databases">
        <title>Genome analysis of Anaerocolumna sp. CBA3638.</title>
        <authorList>
            <person name="Kim J."/>
            <person name="Roh S.W."/>
        </authorList>
    </citation>
    <scope>NUCLEOTIDE SEQUENCE [LARGE SCALE GENOMIC DNA]</scope>
    <source>
        <strain evidence="3 4">CBA3638</strain>
    </source>
</reference>
<dbReference type="CDD" id="cd00093">
    <property type="entry name" value="HTH_XRE"/>
    <property type="match status" value="1"/>
</dbReference>
<dbReference type="SMART" id="SM00530">
    <property type="entry name" value="HTH_XRE"/>
    <property type="match status" value="1"/>
</dbReference>
<gene>
    <name evidence="3" type="ORF">Ana3638_00870</name>
</gene>
<dbReference type="SUPFAM" id="SSF47413">
    <property type="entry name" value="lambda repressor-like DNA-binding domains"/>
    <property type="match status" value="1"/>
</dbReference>
<keyword evidence="1" id="KW-0238">DNA-binding</keyword>
<dbReference type="Proteomes" id="UP000464314">
    <property type="component" value="Chromosome"/>
</dbReference>
<feature type="domain" description="HTH cro/C1-type" evidence="2">
    <location>
        <begin position="7"/>
        <end position="61"/>
    </location>
</feature>
<dbReference type="PANTHER" id="PTHR46558:SF11">
    <property type="entry name" value="HTH-TYPE TRANSCRIPTIONAL REGULATOR XRE"/>
    <property type="match status" value="1"/>
</dbReference>
<evidence type="ECO:0000313" key="4">
    <source>
        <dbReference type="Proteomes" id="UP000464314"/>
    </source>
</evidence>
<organism evidence="3 4">
    <name type="scientific">Anaerocolumna sedimenticola</name>
    <dbReference type="NCBI Taxonomy" id="2696063"/>
    <lineage>
        <taxon>Bacteria</taxon>
        <taxon>Bacillati</taxon>
        <taxon>Bacillota</taxon>
        <taxon>Clostridia</taxon>
        <taxon>Lachnospirales</taxon>
        <taxon>Lachnospiraceae</taxon>
        <taxon>Anaerocolumna</taxon>
    </lineage>
</organism>
<dbReference type="PROSITE" id="PS50943">
    <property type="entry name" value="HTH_CROC1"/>
    <property type="match status" value="1"/>
</dbReference>
<name>A0A6P1THX6_9FIRM</name>
<sequence>MDFSIRLKHLRQKYKLTQGELAAVIGLKSTAISNYESKRNEPSFEKLISLSDYFNVSCDYMLGVTDNTLRIGSEDLDNDTADFFILYRRLNKVNTTEIKNYAKYLLYKQEKLSESLKDSTYEIQKNRI</sequence>
<dbReference type="AlphaFoldDB" id="A0A6P1THX6"/>
<dbReference type="PANTHER" id="PTHR46558">
    <property type="entry name" value="TRACRIPTIONAL REGULATORY PROTEIN-RELATED-RELATED"/>
    <property type="match status" value="1"/>
</dbReference>
<accession>A0A6P1THX6</accession>
<dbReference type="Gene3D" id="1.10.260.40">
    <property type="entry name" value="lambda repressor-like DNA-binding domains"/>
    <property type="match status" value="1"/>
</dbReference>
<evidence type="ECO:0000259" key="2">
    <source>
        <dbReference type="PROSITE" id="PS50943"/>
    </source>
</evidence>
<evidence type="ECO:0000313" key="3">
    <source>
        <dbReference type="EMBL" id="QHQ59526.1"/>
    </source>
</evidence>
<protein>
    <submittedName>
        <fullName evidence="3">Helix-turn-helix domain-containing protein</fullName>
    </submittedName>
</protein>
<proteinExistence type="predicted"/>
<evidence type="ECO:0000256" key="1">
    <source>
        <dbReference type="ARBA" id="ARBA00023125"/>
    </source>
</evidence>
<dbReference type="Pfam" id="PF01381">
    <property type="entry name" value="HTH_3"/>
    <property type="match status" value="1"/>
</dbReference>